<organism evidence="1 2">
    <name type="scientific">Aurantiacibacter gangjinensis</name>
    <dbReference type="NCBI Taxonomy" id="502682"/>
    <lineage>
        <taxon>Bacteria</taxon>
        <taxon>Pseudomonadati</taxon>
        <taxon>Pseudomonadota</taxon>
        <taxon>Alphaproteobacteria</taxon>
        <taxon>Sphingomonadales</taxon>
        <taxon>Erythrobacteraceae</taxon>
        <taxon>Aurantiacibacter</taxon>
    </lineage>
</organism>
<comment type="caution">
    <text evidence="1">The sequence shown here is derived from an EMBL/GenBank/DDBJ whole genome shotgun (WGS) entry which is preliminary data.</text>
</comment>
<sequence length="78" mass="8820">MTESDLLNQYRHSANNCRQMLEAIDRKLARALDCLYKNDFDTCRELLEGLTSSLPEAMAIISHENDSQRDAAAKDKGC</sequence>
<name>A0A0G9MR33_9SPHN</name>
<dbReference type="Proteomes" id="UP000053070">
    <property type="component" value="Unassembled WGS sequence"/>
</dbReference>
<accession>A0A0G9MR33</accession>
<keyword evidence="2" id="KW-1185">Reference proteome</keyword>
<dbReference type="RefSeq" id="WP_047007123.1">
    <property type="nucleotide sequence ID" value="NZ_CP018097.1"/>
</dbReference>
<evidence type="ECO:0000313" key="1">
    <source>
        <dbReference type="EMBL" id="KLE31773.1"/>
    </source>
</evidence>
<dbReference type="PATRIC" id="fig|502682.8.peg.1989"/>
<dbReference type="STRING" id="502682.BMF35_a0952"/>
<protein>
    <submittedName>
        <fullName evidence="1">Uncharacterized protein</fullName>
    </submittedName>
</protein>
<proteinExistence type="predicted"/>
<dbReference type="AlphaFoldDB" id="A0A0G9MR33"/>
<dbReference type="OrthoDB" id="7433535at2"/>
<dbReference type="KEGG" id="egn:BMF35_a0952"/>
<gene>
    <name evidence="1" type="ORF">AAW01_09735</name>
</gene>
<reference evidence="1 2" key="1">
    <citation type="submission" date="2015-04" db="EMBL/GenBank/DDBJ databases">
        <title>The draft genome sequence of Erythrobacr gangjinensis K7-2.</title>
        <authorList>
            <person name="Zhuang L."/>
            <person name="Liu Y."/>
            <person name="Shao Z."/>
        </authorList>
    </citation>
    <scope>NUCLEOTIDE SEQUENCE [LARGE SCALE GENOMIC DNA]</scope>
    <source>
        <strain evidence="1 2">K7-2</strain>
    </source>
</reference>
<dbReference type="EMBL" id="LBHC01000002">
    <property type="protein sequence ID" value="KLE31773.1"/>
    <property type="molecule type" value="Genomic_DNA"/>
</dbReference>
<evidence type="ECO:0000313" key="2">
    <source>
        <dbReference type="Proteomes" id="UP000053070"/>
    </source>
</evidence>